<organism evidence="2 3">
    <name type="scientific">Gibberella nygamai</name>
    <name type="common">Bean root rot disease fungus</name>
    <name type="synonym">Fusarium nygamai</name>
    <dbReference type="NCBI Taxonomy" id="42673"/>
    <lineage>
        <taxon>Eukaryota</taxon>
        <taxon>Fungi</taxon>
        <taxon>Dikarya</taxon>
        <taxon>Ascomycota</taxon>
        <taxon>Pezizomycotina</taxon>
        <taxon>Sordariomycetes</taxon>
        <taxon>Hypocreomycetidae</taxon>
        <taxon>Hypocreales</taxon>
        <taxon>Nectriaceae</taxon>
        <taxon>Fusarium</taxon>
        <taxon>Fusarium fujikuroi species complex</taxon>
    </lineage>
</organism>
<dbReference type="AlphaFoldDB" id="A0A2K0W6P6"/>
<feature type="region of interest" description="Disordered" evidence="1">
    <location>
        <begin position="1"/>
        <end position="24"/>
    </location>
</feature>
<dbReference type="OrthoDB" id="5105088at2759"/>
<evidence type="ECO:0000313" key="3">
    <source>
        <dbReference type="Proteomes" id="UP000236664"/>
    </source>
</evidence>
<dbReference type="STRING" id="42673.A0A2K0W6P6"/>
<gene>
    <name evidence="2" type="ORF">FNYG_08681</name>
</gene>
<comment type="caution">
    <text evidence="2">The sequence shown here is derived from an EMBL/GenBank/DDBJ whole genome shotgun (WGS) entry which is preliminary data.</text>
</comment>
<accession>A0A2K0W6P6</accession>
<evidence type="ECO:0000313" key="2">
    <source>
        <dbReference type="EMBL" id="PNP77955.1"/>
    </source>
</evidence>
<reference evidence="2 3" key="1">
    <citation type="submission" date="2017-06" db="EMBL/GenBank/DDBJ databases">
        <title>Genome of Fusarium nygamai isolate CS10214.</title>
        <authorList>
            <person name="Gardiner D.M."/>
            <person name="Obanor F."/>
            <person name="Kazan K."/>
        </authorList>
    </citation>
    <scope>NUCLEOTIDE SEQUENCE [LARGE SCALE GENOMIC DNA]</scope>
    <source>
        <strain evidence="2 3">CS10214</strain>
    </source>
</reference>
<name>A0A2K0W6P6_GIBNY</name>
<proteinExistence type="predicted"/>
<dbReference type="Proteomes" id="UP000236664">
    <property type="component" value="Unassembled WGS sequence"/>
</dbReference>
<protein>
    <submittedName>
        <fullName evidence="2">Uncharacterized protein</fullName>
    </submittedName>
</protein>
<evidence type="ECO:0000256" key="1">
    <source>
        <dbReference type="SAM" id="MobiDB-lite"/>
    </source>
</evidence>
<dbReference type="EMBL" id="MTQA01000119">
    <property type="protein sequence ID" value="PNP77955.1"/>
    <property type="molecule type" value="Genomic_DNA"/>
</dbReference>
<keyword evidence="3" id="KW-1185">Reference proteome</keyword>
<sequence>MDIEEPNTQALAQNTAAPNSQVPAQTEPGVCGTCKMPGHEVIQCWQIGPDGFTHGCAVCNSDEHETDKCQGFPKDVNQKIEILVKRRACLPPLKTAFWYTLMWKWAKTNPSTDVDHLFPWTTQFAIDVLNGDRKLQVEGMLVTMRNNPDMERSRFLIDPLTANWEKVKETYGGEPKNFFAKLKADNAATQEQQVANASKLLS</sequence>